<evidence type="ECO:0000313" key="2">
    <source>
        <dbReference type="EMBL" id="KAL2317162.1"/>
    </source>
</evidence>
<accession>A0ABD1L0X0</accession>
<proteinExistence type="predicted"/>
<dbReference type="AlphaFoldDB" id="A0ABD1L0X0"/>
<protein>
    <submittedName>
        <fullName evidence="2">Uncharacterized protein</fullName>
    </submittedName>
</protein>
<keyword evidence="1" id="KW-0812">Transmembrane</keyword>
<keyword evidence="1" id="KW-1133">Transmembrane helix</keyword>
<gene>
    <name evidence="2" type="ORF">Fmac_031038</name>
</gene>
<keyword evidence="3" id="KW-1185">Reference proteome</keyword>
<sequence length="92" mass="10411">MTIRRIDYCRLIHVAAELIGEANLRSYIVFTHLELVVVGLVHLDLKARKMSLLAPNKSARLVTKRFIRLISYLLMALLITKHASSALTAKEP</sequence>
<organism evidence="2 3">
    <name type="scientific">Flemingia macrophylla</name>
    <dbReference type="NCBI Taxonomy" id="520843"/>
    <lineage>
        <taxon>Eukaryota</taxon>
        <taxon>Viridiplantae</taxon>
        <taxon>Streptophyta</taxon>
        <taxon>Embryophyta</taxon>
        <taxon>Tracheophyta</taxon>
        <taxon>Spermatophyta</taxon>
        <taxon>Magnoliopsida</taxon>
        <taxon>eudicotyledons</taxon>
        <taxon>Gunneridae</taxon>
        <taxon>Pentapetalae</taxon>
        <taxon>rosids</taxon>
        <taxon>fabids</taxon>
        <taxon>Fabales</taxon>
        <taxon>Fabaceae</taxon>
        <taxon>Papilionoideae</taxon>
        <taxon>50 kb inversion clade</taxon>
        <taxon>NPAAA clade</taxon>
        <taxon>indigoferoid/millettioid clade</taxon>
        <taxon>Phaseoleae</taxon>
        <taxon>Flemingia</taxon>
    </lineage>
</organism>
<reference evidence="2 3" key="1">
    <citation type="submission" date="2024-08" db="EMBL/GenBank/DDBJ databases">
        <title>Insights into the chromosomal genome structure of Flemingia macrophylla.</title>
        <authorList>
            <person name="Ding Y."/>
            <person name="Zhao Y."/>
            <person name="Bi W."/>
            <person name="Wu M."/>
            <person name="Zhao G."/>
            <person name="Gong Y."/>
            <person name="Li W."/>
            <person name="Zhang P."/>
        </authorList>
    </citation>
    <scope>NUCLEOTIDE SEQUENCE [LARGE SCALE GENOMIC DNA]</scope>
    <source>
        <strain evidence="2">DYQJB</strain>
        <tissue evidence="2">Leaf</tissue>
    </source>
</reference>
<name>A0ABD1L0X0_9FABA</name>
<evidence type="ECO:0000313" key="3">
    <source>
        <dbReference type="Proteomes" id="UP001603857"/>
    </source>
</evidence>
<dbReference type="EMBL" id="JBGMDY010000011">
    <property type="protein sequence ID" value="KAL2317162.1"/>
    <property type="molecule type" value="Genomic_DNA"/>
</dbReference>
<comment type="caution">
    <text evidence="2">The sequence shown here is derived from an EMBL/GenBank/DDBJ whole genome shotgun (WGS) entry which is preliminary data.</text>
</comment>
<feature type="transmembrane region" description="Helical" evidence="1">
    <location>
        <begin position="66"/>
        <end position="84"/>
    </location>
</feature>
<evidence type="ECO:0000256" key="1">
    <source>
        <dbReference type="SAM" id="Phobius"/>
    </source>
</evidence>
<keyword evidence="1" id="KW-0472">Membrane</keyword>
<dbReference type="Proteomes" id="UP001603857">
    <property type="component" value="Unassembled WGS sequence"/>
</dbReference>